<evidence type="ECO:0000313" key="5">
    <source>
        <dbReference type="EMBL" id="RLN57186.1"/>
    </source>
</evidence>
<organism evidence="5 6">
    <name type="scientific">Phytophthora kernoviae</name>
    <dbReference type="NCBI Taxonomy" id="325452"/>
    <lineage>
        <taxon>Eukaryota</taxon>
        <taxon>Sar</taxon>
        <taxon>Stramenopiles</taxon>
        <taxon>Oomycota</taxon>
        <taxon>Peronosporomycetes</taxon>
        <taxon>Peronosporales</taxon>
        <taxon>Peronosporaceae</taxon>
        <taxon>Phytophthora</taxon>
    </lineage>
</organism>
<dbReference type="InterPro" id="IPR035269">
    <property type="entry name" value="PSMD9"/>
</dbReference>
<protein>
    <recommendedName>
        <fullName evidence="3">PDZ domain-containing protein</fullName>
    </recommendedName>
</protein>
<dbReference type="SUPFAM" id="SSF50156">
    <property type="entry name" value="PDZ domain-like"/>
    <property type="match status" value="1"/>
</dbReference>
<dbReference type="GO" id="GO:0005634">
    <property type="term" value="C:nucleus"/>
    <property type="evidence" value="ECO:0007669"/>
    <property type="project" value="TreeGrafter"/>
</dbReference>
<dbReference type="Gene3D" id="6.10.140.1710">
    <property type="match status" value="1"/>
</dbReference>
<dbReference type="SMART" id="SM00228">
    <property type="entry name" value="PDZ"/>
    <property type="match status" value="1"/>
</dbReference>
<dbReference type="PANTHER" id="PTHR12651">
    <property type="entry name" value="26S PROTEASOME NON-ATPASE REGULATORY SUBUNIT 9"/>
    <property type="match status" value="1"/>
</dbReference>
<reference evidence="6 7" key="1">
    <citation type="submission" date="2018-07" db="EMBL/GenBank/DDBJ databases">
        <title>Genome sequencing of oomycete isolates from Chile give support for New Zealand origin for Phytophthora kernoviae and make available the first Nothophytophthora sp. genome.</title>
        <authorList>
            <person name="Studholme D.J."/>
            <person name="Sanfuentes E."/>
            <person name="Panda P."/>
            <person name="Hill R."/>
            <person name="Sambles C."/>
            <person name="Grant M."/>
            <person name="Williams N.M."/>
            <person name="Mcdougal R.L."/>
        </authorList>
    </citation>
    <scope>NUCLEOTIDE SEQUENCE [LARGE SCALE GENOMIC DNA]</scope>
    <source>
        <strain evidence="5">Chile6</strain>
        <strain evidence="4">Chile7</strain>
    </source>
</reference>
<dbReference type="AlphaFoldDB" id="A0A3F2RJ59"/>
<evidence type="ECO:0000313" key="4">
    <source>
        <dbReference type="EMBL" id="RLN53529.1"/>
    </source>
</evidence>
<dbReference type="GO" id="GO:0005737">
    <property type="term" value="C:cytoplasm"/>
    <property type="evidence" value="ECO:0007669"/>
    <property type="project" value="TreeGrafter"/>
</dbReference>
<feature type="domain" description="PDZ" evidence="3">
    <location>
        <begin position="120"/>
        <end position="196"/>
    </location>
</feature>
<dbReference type="InterPro" id="IPR040815">
    <property type="entry name" value="Nas2_N"/>
</dbReference>
<dbReference type="InterPro" id="IPR041489">
    <property type="entry name" value="PDZ_6"/>
</dbReference>
<evidence type="ECO:0000256" key="2">
    <source>
        <dbReference type="ARBA" id="ARBA00023186"/>
    </source>
</evidence>
<dbReference type="FunFam" id="2.30.42.10:FF:000107">
    <property type="entry name" value="26S proteasome non-ATPase regulatory subunit 9"/>
    <property type="match status" value="1"/>
</dbReference>
<evidence type="ECO:0000313" key="7">
    <source>
        <dbReference type="Proteomes" id="UP000284657"/>
    </source>
</evidence>
<dbReference type="PANTHER" id="PTHR12651:SF1">
    <property type="entry name" value="26S PROTEASOME NON-ATPASE REGULATORY SUBUNIT 9"/>
    <property type="match status" value="1"/>
</dbReference>
<evidence type="ECO:0000313" key="6">
    <source>
        <dbReference type="Proteomes" id="UP000277300"/>
    </source>
</evidence>
<dbReference type="Pfam" id="PF17820">
    <property type="entry name" value="PDZ_6"/>
    <property type="match status" value="1"/>
</dbReference>
<dbReference type="EMBL" id="MBAD02001568">
    <property type="protein sequence ID" value="RLN53529.1"/>
    <property type="molecule type" value="Genomic_DNA"/>
</dbReference>
<dbReference type="GO" id="GO:0070682">
    <property type="term" value="P:proteasome regulatory particle assembly"/>
    <property type="evidence" value="ECO:0007669"/>
    <property type="project" value="InterPro"/>
</dbReference>
<evidence type="ECO:0000259" key="3">
    <source>
        <dbReference type="SMART" id="SM00228"/>
    </source>
</evidence>
<comment type="caution">
    <text evidence="5">The sequence shown here is derived from an EMBL/GenBank/DDBJ whole genome shotgun (WGS) entry which is preliminary data.</text>
</comment>
<dbReference type="InterPro" id="IPR001478">
    <property type="entry name" value="PDZ"/>
</dbReference>
<dbReference type="Pfam" id="PF18265">
    <property type="entry name" value="Nas2_N"/>
    <property type="match status" value="1"/>
</dbReference>
<proteinExistence type="inferred from homology"/>
<accession>A0A3F2RJ59</accession>
<dbReference type="EMBL" id="MBDO02000322">
    <property type="protein sequence ID" value="RLN57186.1"/>
    <property type="molecule type" value="Genomic_DNA"/>
</dbReference>
<sequence>MDVVKEYESAVKEKQAIEAEIEAVAAELTSGENPPGFHSPLVDAEGFPRADIDVYRVRHLRHTLACRQTDHKTVMKQIETLLPQVFAARSSENAKDTDIVMESEPLVEKTAQETKEEMSNQKTVTISPEEQLLQPFAVVESVQNDSPAQVAGLQPQDQVVKFGSADVSNNREMAAIKDIVQHNIGSSIRVVVRRHQQQLLALELTPQSWRGPGVLGCLLQPLQLQSS</sequence>
<dbReference type="Gene3D" id="2.30.42.10">
    <property type="match status" value="1"/>
</dbReference>
<dbReference type="Proteomes" id="UP000284657">
    <property type="component" value="Unassembled WGS sequence"/>
</dbReference>
<comment type="similarity">
    <text evidence="1">Belongs to the proteasome subunit p27 family.</text>
</comment>
<name>A0A3F2RJ59_9STRA</name>
<evidence type="ECO:0000256" key="1">
    <source>
        <dbReference type="ARBA" id="ARBA00005256"/>
    </source>
</evidence>
<dbReference type="Proteomes" id="UP000277300">
    <property type="component" value="Unassembled WGS sequence"/>
</dbReference>
<gene>
    <name evidence="4" type="ORF">BBJ29_009656</name>
    <name evidence="5" type="ORF">BBP00_00007635</name>
</gene>
<dbReference type="OrthoDB" id="72325at2759"/>
<keyword evidence="2" id="KW-0143">Chaperone</keyword>
<dbReference type="InterPro" id="IPR036034">
    <property type="entry name" value="PDZ_sf"/>
</dbReference>